<evidence type="ECO:0000256" key="4">
    <source>
        <dbReference type="ARBA" id="ARBA00022694"/>
    </source>
</evidence>
<evidence type="ECO:0000256" key="2">
    <source>
        <dbReference type="ARBA" id="ARBA00022490"/>
    </source>
</evidence>
<evidence type="ECO:0000256" key="6">
    <source>
        <dbReference type="ARBA" id="ARBA00022741"/>
    </source>
</evidence>
<keyword evidence="9 11" id="KW-0501">Molybdenum cofactor biosynthesis</keyword>
<evidence type="ECO:0000313" key="13">
    <source>
        <dbReference type="EMBL" id="CAL5133102.1"/>
    </source>
</evidence>
<protein>
    <recommendedName>
        <fullName evidence="11">Adenylyltransferase and sulfurtransferase MOCS3 homolog</fullName>
    </recommendedName>
    <alternativeName>
        <fullName evidence="11">UBA4 homolog</fullName>
    </alternativeName>
    <alternativeName>
        <fullName evidence="11">Ubiquitin-like protein activator 4 homolog</fullName>
    </alternativeName>
    <domain>
        <recommendedName>
            <fullName evidence="11">Adenylyltransferase</fullName>
            <ecNumber evidence="11">2.7.7.-</ecNumber>
        </recommendedName>
    </domain>
    <domain>
        <recommendedName>
            <fullName evidence="11">Sulfurtransferase</fullName>
            <ecNumber evidence="11">2.8.1.-</ecNumber>
        </recommendedName>
    </domain>
</protein>
<keyword evidence="5 11" id="KW-0479">Metal-binding</keyword>
<reference evidence="13" key="1">
    <citation type="submission" date="2024-06" db="EMBL/GenBank/DDBJ databases">
        <authorList>
            <person name="Liu X."/>
            <person name="Lenzi L."/>
            <person name="Haldenby T S."/>
            <person name="Uol C."/>
        </authorList>
    </citation>
    <scope>NUCLEOTIDE SEQUENCE</scope>
</reference>
<dbReference type="GO" id="GO:0042292">
    <property type="term" value="F:URM1 activating enzyme activity"/>
    <property type="evidence" value="ECO:0007669"/>
    <property type="project" value="TreeGrafter"/>
</dbReference>
<name>A0AAV2TCC7_CALDB</name>
<dbReference type="Gene3D" id="3.40.50.720">
    <property type="entry name" value="NAD(P)-binding Rossmann-like Domain"/>
    <property type="match status" value="1"/>
</dbReference>
<dbReference type="GO" id="GO:0032447">
    <property type="term" value="P:protein urmylation"/>
    <property type="evidence" value="ECO:0007669"/>
    <property type="project" value="TreeGrafter"/>
</dbReference>
<keyword evidence="2 11" id="KW-0963">Cytoplasm</keyword>
<dbReference type="FunFam" id="3.40.50.720:FF:000033">
    <property type="entry name" value="Adenylyltransferase and sulfurtransferase MOCS3"/>
    <property type="match status" value="1"/>
</dbReference>
<feature type="active site" description="Cysteine persulfide intermediate; for sulfurtransferase activity" evidence="11">
    <location>
        <position position="383"/>
    </location>
</feature>
<dbReference type="GO" id="GO:0005524">
    <property type="term" value="F:ATP binding"/>
    <property type="evidence" value="ECO:0007669"/>
    <property type="project" value="UniProtKB-KW"/>
</dbReference>
<feature type="binding site" evidence="11">
    <location>
        <begin position="132"/>
        <end position="133"/>
    </location>
    <ligand>
        <name>ATP</name>
        <dbReference type="ChEBI" id="CHEBI:30616"/>
    </ligand>
</feature>
<dbReference type="CDD" id="cd00757">
    <property type="entry name" value="ThiF_MoeB_HesA_family"/>
    <property type="match status" value="1"/>
</dbReference>
<feature type="binding site" evidence="11">
    <location>
        <position position="64"/>
    </location>
    <ligand>
        <name>ATP</name>
        <dbReference type="ChEBI" id="CHEBI:30616"/>
    </ligand>
</feature>
<organism evidence="13 14">
    <name type="scientific">Calicophoron daubneyi</name>
    <name type="common">Rumen fluke</name>
    <name type="synonym">Paramphistomum daubneyi</name>
    <dbReference type="NCBI Taxonomy" id="300641"/>
    <lineage>
        <taxon>Eukaryota</taxon>
        <taxon>Metazoa</taxon>
        <taxon>Spiralia</taxon>
        <taxon>Lophotrochozoa</taxon>
        <taxon>Platyhelminthes</taxon>
        <taxon>Trematoda</taxon>
        <taxon>Digenea</taxon>
        <taxon>Plagiorchiida</taxon>
        <taxon>Pronocephalata</taxon>
        <taxon>Paramphistomoidea</taxon>
        <taxon>Paramphistomidae</taxon>
        <taxon>Calicophoron</taxon>
    </lineage>
</organism>
<keyword evidence="3 11" id="KW-0808">Transferase</keyword>
<comment type="subcellular location">
    <subcellularLocation>
        <location evidence="1">Cytoplasm</location>
        <location evidence="1">Cytosol</location>
    </subcellularLocation>
</comment>
<dbReference type="AlphaFoldDB" id="A0AAV2TCC7"/>
<dbReference type="Pfam" id="PF00581">
    <property type="entry name" value="Rhodanese"/>
    <property type="match status" value="1"/>
</dbReference>
<keyword evidence="6 11" id="KW-0547">Nucleotide-binding</keyword>
<comment type="cofactor">
    <cofactor evidence="11">
        <name>Zn(2+)</name>
        <dbReference type="ChEBI" id="CHEBI:29105"/>
    </cofactor>
    <text evidence="11">Binds 1 zinc ion per subunit.</text>
</comment>
<evidence type="ECO:0000256" key="11">
    <source>
        <dbReference type="HAMAP-Rule" id="MF_03049"/>
    </source>
</evidence>
<dbReference type="InterPro" id="IPR001763">
    <property type="entry name" value="Rhodanese-like_dom"/>
</dbReference>
<dbReference type="EC" id="2.8.1.-" evidence="11"/>
<keyword evidence="4 11" id="KW-0819">tRNA processing</keyword>
<dbReference type="GO" id="GO:0070566">
    <property type="term" value="F:adenylyltransferase activity"/>
    <property type="evidence" value="ECO:0007669"/>
    <property type="project" value="InterPro"/>
</dbReference>
<evidence type="ECO:0000256" key="9">
    <source>
        <dbReference type="ARBA" id="ARBA00023150"/>
    </source>
</evidence>
<dbReference type="EC" id="2.7.7.-" evidence="11"/>
<feature type="binding site" evidence="11">
    <location>
        <begin position="71"/>
        <end position="75"/>
    </location>
    <ligand>
        <name>ATP</name>
        <dbReference type="ChEBI" id="CHEBI:30616"/>
    </ligand>
</feature>
<gene>
    <name evidence="13" type="ORF">CDAUBV1_LOCUS6386</name>
</gene>
<evidence type="ECO:0000256" key="3">
    <source>
        <dbReference type="ARBA" id="ARBA00022679"/>
    </source>
</evidence>
<comment type="similarity">
    <text evidence="11">In the N-terminal section; belongs to the HesA/MoeB/ThiF family. UBA4 subfamily.</text>
</comment>
<keyword evidence="7 11" id="KW-0862">Zinc</keyword>
<sequence>MEKCELSNAEISRYSRQLILPHFGVTGQLKLRASRVLIVGCGGLGCPAAIYLAAAGVGTIGLVDDDVVELNNLHRQIGHSETAVGKSKVSSLAQHCRQLNSAVLIEEHPVHFQSSNAIEIVERYDVVVDCSDNLATRYLINDACAVSGPKPLVSGSALRLEGQMTVYLANRLRSPEEVQNGVPLPPDARALCFRCLFPTPSPADTTQRCSEAGVLGVVPGIIGTMQAAEVVKIITGIGDVHSGRLFILDMERNLTRTVKLRPPLPDCPVCSDKAPLNPGAVKLTDYVQFCGAPDGDKTPAVNTKSLRNRITVQELHALLSSGSPYLMIDIRTTAEYELCRLVPCLHIPMKELLRDDAISVIQSALNEKLKQFPQRPLPIVLICHRGNQSEVAASQLASALLCARRCNSHTNLESMDVDPPPESADFVICDVGGGLAAWAAEINPDFPTY</sequence>
<feature type="binding site" evidence="11">
    <location>
        <position position="270"/>
    </location>
    <ligand>
        <name>Zn(2+)</name>
        <dbReference type="ChEBI" id="CHEBI:29105"/>
    </ligand>
</feature>
<dbReference type="GO" id="GO:0002143">
    <property type="term" value="P:tRNA wobble position uridine thiolation"/>
    <property type="evidence" value="ECO:0007669"/>
    <property type="project" value="InterPro"/>
</dbReference>
<evidence type="ECO:0000256" key="5">
    <source>
        <dbReference type="ARBA" id="ARBA00022723"/>
    </source>
</evidence>
<dbReference type="Pfam" id="PF00899">
    <property type="entry name" value="ThiF"/>
    <property type="match status" value="1"/>
</dbReference>
<dbReference type="SMART" id="SM00450">
    <property type="entry name" value="RHOD"/>
    <property type="match status" value="1"/>
</dbReference>
<feature type="domain" description="Rhodanese" evidence="12">
    <location>
        <begin position="321"/>
        <end position="447"/>
    </location>
</feature>
<accession>A0AAV2TCC7</accession>
<proteinExistence type="inferred from homology"/>
<dbReference type="Proteomes" id="UP001497525">
    <property type="component" value="Unassembled WGS sequence"/>
</dbReference>
<feature type="binding site" evidence="11">
    <location>
        <position position="267"/>
    </location>
    <ligand>
        <name>Zn(2+)</name>
        <dbReference type="ChEBI" id="CHEBI:29105"/>
    </ligand>
</feature>
<comment type="pathway">
    <text evidence="11">tRNA modification; 5-methoxycarbonylmethyl-2-thiouridine-tRNA biosynthesis.</text>
</comment>
<evidence type="ECO:0000256" key="1">
    <source>
        <dbReference type="ARBA" id="ARBA00004514"/>
    </source>
</evidence>
<keyword evidence="8 11" id="KW-0067">ATP-binding</keyword>
<dbReference type="GO" id="GO:0006777">
    <property type="term" value="P:Mo-molybdopterin cofactor biosynthetic process"/>
    <property type="evidence" value="ECO:0007669"/>
    <property type="project" value="UniProtKB-UniRule"/>
</dbReference>
<evidence type="ECO:0000256" key="7">
    <source>
        <dbReference type="ARBA" id="ARBA00022833"/>
    </source>
</evidence>
<feature type="binding site" evidence="11">
    <location>
        <position position="192"/>
    </location>
    <ligand>
        <name>Zn(2+)</name>
        <dbReference type="ChEBI" id="CHEBI:29105"/>
    </ligand>
</feature>
<evidence type="ECO:0000313" key="14">
    <source>
        <dbReference type="Proteomes" id="UP001497525"/>
    </source>
</evidence>
<feature type="binding site" evidence="11">
    <location>
        <position position="88"/>
    </location>
    <ligand>
        <name>ATP</name>
        <dbReference type="ChEBI" id="CHEBI:30616"/>
    </ligand>
</feature>
<comment type="caution">
    <text evidence="13">The sequence shown here is derived from an EMBL/GenBank/DDBJ whole genome shotgun (WGS) entry which is preliminary data.</text>
</comment>
<dbReference type="InterPro" id="IPR000594">
    <property type="entry name" value="ThiF_NAD_FAD-bd"/>
</dbReference>
<feature type="binding site" evidence="11">
    <location>
        <position position="195"/>
    </location>
    <ligand>
        <name>Zn(2+)</name>
        <dbReference type="ChEBI" id="CHEBI:29105"/>
    </ligand>
</feature>
<dbReference type="PANTHER" id="PTHR10953">
    <property type="entry name" value="UBIQUITIN-ACTIVATING ENZYME E1"/>
    <property type="match status" value="1"/>
</dbReference>
<feature type="binding site" evidence="11">
    <location>
        <position position="43"/>
    </location>
    <ligand>
        <name>ATP</name>
        <dbReference type="ChEBI" id="CHEBI:30616"/>
    </ligand>
</feature>
<dbReference type="PANTHER" id="PTHR10953:SF102">
    <property type="entry name" value="ADENYLYLTRANSFERASE AND SULFURTRANSFERASE MOCS3"/>
    <property type="match status" value="1"/>
</dbReference>
<dbReference type="InterPro" id="IPR028885">
    <property type="entry name" value="MOCS3/Uba4"/>
</dbReference>
<dbReference type="SUPFAM" id="SSF69572">
    <property type="entry name" value="Activating enzymes of the ubiquitin-like proteins"/>
    <property type="match status" value="1"/>
</dbReference>
<evidence type="ECO:0000259" key="12">
    <source>
        <dbReference type="PROSITE" id="PS50206"/>
    </source>
</evidence>
<dbReference type="InterPro" id="IPR036873">
    <property type="entry name" value="Rhodanese-like_dom_sf"/>
</dbReference>
<dbReference type="GO" id="GO:0005829">
    <property type="term" value="C:cytosol"/>
    <property type="evidence" value="ECO:0007669"/>
    <property type="project" value="UniProtKB-SubCell"/>
</dbReference>
<dbReference type="GO" id="GO:0004792">
    <property type="term" value="F:thiosulfate-cyanide sulfurtransferase activity"/>
    <property type="evidence" value="ECO:0007669"/>
    <property type="project" value="TreeGrafter"/>
</dbReference>
<feature type="active site" description="Glycyl thioester intermediate; for adenylyltransferase activity" evidence="11">
    <location>
        <position position="209"/>
    </location>
</feature>
<dbReference type="HAMAP" id="MF_03049">
    <property type="entry name" value="MOCS3_Uba4"/>
    <property type="match status" value="1"/>
</dbReference>
<dbReference type="EMBL" id="CAXLJL010000156">
    <property type="protein sequence ID" value="CAL5133102.1"/>
    <property type="molecule type" value="Genomic_DNA"/>
</dbReference>
<dbReference type="PROSITE" id="PS50206">
    <property type="entry name" value="RHODANESE_3"/>
    <property type="match status" value="1"/>
</dbReference>
<dbReference type="InterPro" id="IPR045886">
    <property type="entry name" value="ThiF/MoeB/HesA"/>
</dbReference>
<evidence type="ECO:0000256" key="8">
    <source>
        <dbReference type="ARBA" id="ARBA00022840"/>
    </source>
</evidence>
<dbReference type="InterPro" id="IPR035985">
    <property type="entry name" value="Ubiquitin-activating_enz"/>
</dbReference>
<dbReference type="Gene3D" id="3.40.250.10">
    <property type="entry name" value="Rhodanese-like domain"/>
    <property type="match status" value="1"/>
</dbReference>
<comment type="function">
    <text evidence="11">Plays a central role in 2-thiolation of mcm(5)S(2)U at tRNA wobble positions of cytosolic tRNA(Lys), tRNA(Glu) and tRNA(Gln). Acts by mediating the C-terminal thiocarboxylation of the sulfur carrier URM1. Its N-terminus first activates URM1 as acyl-adenylate (-COAMP), then the persulfide sulfur on the catalytic cysteine is transferred to URM1 to form thiocarboxylation (-COSH) of its C-terminus. The reaction probably involves hydrogen sulfide that is generated from the persulfide intermediate and that acts as nucleophile towards URM1. Subsequently, a transient disulfide bond is formed. Does not use thiosulfate as sulfur donor; NFS1 probably acting as a sulfur donor for thiocarboxylation reactions.</text>
</comment>
<dbReference type="GO" id="GO:0046872">
    <property type="term" value="F:metal ion binding"/>
    <property type="evidence" value="ECO:0007669"/>
    <property type="project" value="UniProtKB-KW"/>
</dbReference>
<evidence type="ECO:0000256" key="10">
    <source>
        <dbReference type="ARBA" id="ARBA00023268"/>
    </source>
</evidence>
<keyword evidence="10 11" id="KW-0511">Multifunctional enzyme</keyword>